<reference evidence="2 3" key="1">
    <citation type="submission" date="2019-06" db="EMBL/GenBank/DDBJ databases">
        <authorList>
            <person name="Fakulujo A."/>
            <person name="Fiaz D."/>
            <person name="Garg S."/>
            <person name="Gordon G."/>
            <person name="Haider Z."/>
            <person name="Hale A."/>
            <person name="Hodges K."/>
            <person name="Jacob L."/>
            <person name="Kandil F."/>
            <person name="Kincaid V."/>
            <person name="Melchor-Guerra M."/>
            <person name="Morrelli A."/>
            <person name="Morris R."/>
            <person name="Nawaz M."/>
            <person name="Nguyen N."/>
            <person name="Omair A."/>
            <person name="Pray J."/>
            <person name="Saleem H."/>
            <person name="Saravane K."/>
            <person name="Sharma A."/>
            <person name="Singh A."/>
            <person name="Walston M."/>
            <person name="Zaman H."/>
            <person name="Puthuveetil N."/>
            <person name="Do L."/>
            <person name="Islam N."/>
            <person name="Johnson A."/>
        </authorList>
    </citation>
    <scope>NUCLEOTIDE SEQUENCE [LARGE SCALE GENOMIC DNA]</scope>
</reference>
<dbReference type="EMBL" id="MN038177">
    <property type="protein sequence ID" value="QDH49599.1"/>
    <property type="molecule type" value="Genomic_DNA"/>
</dbReference>
<proteinExistence type="predicted"/>
<dbReference type="RefSeq" id="YP_009849943.1">
    <property type="nucleotide sequence ID" value="NC_048796.1"/>
</dbReference>
<organism evidence="2 3">
    <name type="scientific">Pantoea phage Kyle</name>
    <dbReference type="NCBI Taxonomy" id="2589665"/>
    <lineage>
        <taxon>Viruses</taxon>
        <taxon>Duplodnaviria</taxon>
        <taxon>Heunggongvirae</taxon>
        <taxon>Uroviricota</taxon>
        <taxon>Caudoviricetes</taxon>
        <taxon>Lindbergviridae</taxon>
        <taxon>Kylevirus</taxon>
        <taxon>Kylevirus kyle</taxon>
    </lineage>
</organism>
<evidence type="ECO:0000313" key="2">
    <source>
        <dbReference type="EMBL" id="QDH49599.1"/>
    </source>
</evidence>
<accession>A0A514A8M4</accession>
<evidence type="ECO:0000313" key="3">
    <source>
        <dbReference type="Proteomes" id="UP000319711"/>
    </source>
</evidence>
<dbReference type="Proteomes" id="UP000319711">
    <property type="component" value="Segment"/>
</dbReference>
<sequence>MARKLNLNEVYQRPISSLQGKMVRKTEDEGKVYIYTRHYGEYVWHLDSKHASKEDAAEVLEAILFG</sequence>
<name>A0A514A8M4_9CAUD</name>
<evidence type="ECO:0000313" key="1">
    <source>
        <dbReference type="EMBL" id="QDH49575.1"/>
    </source>
</evidence>
<dbReference type="EMBL" id="MN038177">
    <property type="protein sequence ID" value="QDH49575.1"/>
    <property type="molecule type" value="Genomic_DNA"/>
</dbReference>
<keyword evidence="3" id="KW-1185">Reference proteome</keyword>
<dbReference type="GeneID" id="55620315"/>
<protein>
    <submittedName>
        <fullName evidence="2">Uncharacterized protein</fullName>
    </submittedName>
</protein>
<gene>
    <name evidence="2" type="primary">107</name>
    <name evidence="1" type="synonym">5</name>
    <name evidence="2" type="ORF">KYLE_111</name>
    <name evidence="1" type="ORF">KYLE_5</name>
</gene>
<dbReference type="KEGG" id="vg:55620315"/>